<dbReference type="InterPro" id="IPR002205">
    <property type="entry name" value="Topo_IIA_dom_A"/>
</dbReference>
<keyword evidence="7 8" id="KW-0413">Isomerase</keyword>
<feature type="region of interest" description="Disordered" evidence="10">
    <location>
        <begin position="857"/>
        <end position="905"/>
    </location>
</feature>
<keyword evidence="4 8" id="KW-0067">ATP-binding</keyword>
<comment type="subcellular location">
    <subcellularLocation>
        <location evidence="8">Cytoplasm</location>
    </subcellularLocation>
</comment>
<name>A0ABM7WVG8_9BACT</name>
<protein>
    <recommendedName>
        <fullName evidence="8">DNA gyrase subunit A</fullName>
        <ecNumber evidence="8">5.6.2.2</ecNumber>
    </recommendedName>
</protein>
<dbReference type="InterPro" id="IPR050220">
    <property type="entry name" value="Type_II_DNA_Topoisomerases"/>
</dbReference>
<evidence type="ECO:0000256" key="6">
    <source>
        <dbReference type="ARBA" id="ARBA00023125"/>
    </source>
</evidence>
<dbReference type="PANTHER" id="PTHR43493:SF5">
    <property type="entry name" value="DNA GYRASE SUBUNIT A, CHLOROPLASTIC_MITOCHONDRIAL"/>
    <property type="match status" value="1"/>
</dbReference>
<dbReference type="SUPFAM" id="SSF56719">
    <property type="entry name" value="Type II DNA topoisomerase"/>
    <property type="match status" value="1"/>
</dbReference>
<keyword evidence="13" id="KW-1185">Reference proteome</keyword>
<evidence type="ECO:0000256" key="7">
    <source>
        <dbReference type="ARBA" id="ARBA00023235"/>
    </source>
</evidence>
<evidence type="ECO:0000256" key="8">
    <source>
        <dbReference type="HAMAP-Rule" id="MF_01897"/>
    </source>
</evidence>
<proteinExistence type="inferred from homology"/>
<sequence>MAEETTPPPPPDDAAPPPPGGDGHRAQVNIEYEMRKSYLDYSMSVIIGRALPDVRDGLKPVHRRVLYAMHTEGLHHNKRYSKCAGVVGEVLKKYHPHGDASVYDALVRLAQEWNLRYPLIDGQGNFGSVDGDPAAAYRYTECRLERLADFLLADIDKETVDWGPNFDDSTLEPKVLPTRFPNLLVNGSAGIAVGMATNIPPHNMGEVIDAVCHLIDNPKVTIPELMRFIPGPDFPTSGIILGRDGIRSAYEKGRGTIQVRARTSIEVHPKTEREAIVVTEIPYQVNKAKLVEHIAELVREKKVEGISDLRDESSREGMRIVIELKRDAVAQVVLNNLYAHTQMQTGFGVTLLAIDGGQPRILTLKEMLERFLAHRRDVVTRRTRYELRKAREREHILLGLQIALDHIDEIIELIKKAKDRDIARDGLMTRFALSEIQAKAILEMQLQRLTGLERQKILDELAEVQKLITRLKEILASEKVLMDVIVGELKEVRQLFADERRTEIQGESDDLSTEDLIAEEEMVVTVSHLGYVKRNPVSLYRAQKRGGRGRTGAATRDEDFLESLFVASTHSYLLVFSDKGKVYWLKVHEVPQAGRTAKGKPIVNLVQLAPGEKVAAILPVRRLPEPPSSSDDGAEATDGEEKAEAAPGTDAFVFMVTRKGIIKRTRLDQFARPRGAGIIALGIEEGDELIAARITDGTSHILLSTAQGMAIRFEESDVRVMGRTAYGVKGVTLEAGDAVVAGEAIALPKEGEAAPTILTVTQNGYGKRTELAEYRVQTRGGKGIITIKTTERNGPVVAAATVTDAEEVMLITNKGMLIRMPAKGISVIGRNTQGVRLITVESKDEQVVGVARVAETTAEAEAAGVREAPEGAAPVETAPEDGEQAETAPEDGSEGDGGEGPEEQG</sequence>
<comment type="function">
    <text evidence="8">A type II topoisomerase that negatively supercoils closed circular double-stranded (ds) DNA in an ATP-dependent manner to modulate DNA topology and maintain chromosomes in an underwound state. Negative supercoiling favors strand separation, and DNA replication, transcription, recombination and repair, all of which involve strand separation. Also able to catalyze the interconversion of other topological isomers of dsDNA rings, including catenanes and knotted rings. Type II topoisomerases break and join 2 DNA strands simultaneously in an ATP-dependent manner.</text>
</comment>
<dbReference type="PANTHER" id="PTHR43493">
    <property type="entry name" value="DNA GYRASE/TOPOISOMERASE SUBUNIT A"/>
    <property type="match status" value="1"/>
</dbReference>
<evidence type="ECO:0000256" key="4">
    <source>
        <dbReference type="ARBA" id="ARBA00022840"/>
    </source>
</evidence>
<dbReference type="HAMAP" id="MF_01897">
    <property type="entry name" value="GyrA"/>
    <property type="match status" value="1"/>
</dbReference>
<dbReference type="Gene3D" id="3.30.1360.40">
    <property type="match status" value="1"/>
</dbReference>
<evidence type="ECO:0000256" key="5">
    <source>
        <dbReference type="ARBA" id="ARBA00023029"/>
    </source>
</evidence>
<dbReference type="Gene3D" id="1.10.268.10">
    <property type="entry name" value="Topoisomerase, domain 3"/>
    <property type="match status" value="1"/>
</dbReference>
<organism evidence="12 13">
    <name type="scientific">Anaeromyxobacter oryzae</name>
    <dbReference type="NCBI Taxonomy" id="2918170"/>
    <lineage>
        <taxon>Bacteria</taxon>
        <taxon>Pseudomonadati</taxon>
        <taxon>Myxococcota</taxon>
        <taxon>Myxococcia</taxon>
        <taxon>Myxococcales</taxon>
        <taxon>Cystobacterineae</taxon>
        <taxon>Anaeromyxobacteraceae</taxon>
        <taxon>Anaeromyxobacter</taxon>
    </lineage>
</organism>
<dbReference type="NCBIfam" id="TIGR01063">
    <property type="entry name" value="gyrA"/>
    <property type="match status" value="1"/>
</dbReference>
<keyword evidence="8" id="KW-0963">Cytoplasm</keyword>
<dbReference type="Pfam" id="PF00521">
    <property type="entry name" value="DNA_topoisoIV"/>
    <property type="match status" value="1"/>
</dbReference>
<keyword evidence="3 8" id="KW-0547">Nucleotide-binding</keyword>
<dbReference type="NCBIfam" id="NF004043">
    <property type="entry name" value="PRK05560.1"/>
    <property type="match status" value="1"/>
</dbReference>
<feature type="compositionally biased region" description="Low complexity" evidence="10">
    <location>
        <begin position="857"/>
        <end position="874"/>
    </location>
</feature>
<dbReference type="NCBIfam" id="NF004044">
    <property type="entry name" value="PRK05561.1"/>
    <property type="match status" value="1"/>
</dbReference>
<dbReference type="InterPro" id="IPR005743">
    <property type="entry name" value="GyrA"/>
</dbReference>
<feature type="active site" description="O-(5'-phospho-DNA)-tyrosine intermediate" evidence="8 9">
    <location>
        <position position="139"/>
    </location>
</feature>
<dbReference type="InterPro" id="IPR013760">
    <property type="entry name" value="Topo_IIA-like_dom_sf"/>
</dbReference>
<feature type="region of interest" description="Disordered" evidence="10">
    <location>
        <begin position="1"/>
        <end position="25"/>
    </location>
</feature>
<feature type="compositionally biased region" description="Acidic residues" evidence="10">
    <location>
        <begin position="878"/>
        <end position="905"/>
    </location>
</feature>
<feature type="region of interest" description="Disordered" evidence="10">
    <location>
        <begin position="620"/>
        <end position="644"/>
    </location>
</feature>
<comment type="miscellaneous">
    <text evidence="8">Few gyrases are as efficient as E.coli at forming negative supercoils. Not all organisms have 2 type II topoisomerases; in organisms with a single type II topoisomerase this enzyme also has to decatenate newly replicated chromosomes.</text>
</comment>
<dbReference type="Gene3D" id="3.90.199.10">
    <property type="entry name" value="Topoisomerase II, domain 5"/>
    <property type="match status" value="1"/>
</dbReference>
<comment type="similarity">
    <text evidence="2 8">Belongs to the type II topoisomerase GyrA/ParC subunit family.</text>
</comment>
<evidence type="ECO:0000313" key="13">
    <source>
        <dbReference type="Proteomes" id="UP001162891"/>
    </source>
</evidence>
<dbReference type="InterPro" id="IPR035516">
    <property type="entry name" value="Gyrase/topoIV_suA_C"/>
</dbReference>
<dbReference type="SUPFAM" id="SSF101904">
    <property type="entry name" value="GyrA/ParC C-terminal domain-like"/>
    <property type="match status" value="1"/>
</dbReference>
<evidence type="ECO:0000256" key="3">
    <source>
        <dbReference type="ARBA" id="ARBA00022741"/>
    </source>
</evidence>
<keyword evidence="6 8" id="KW-0238">DNA-binding</keyword>
<dbReference type="InterPro" id="IPR013758">
    <property type="entry name" value="Topo_IIA_A/C_ab"/>
</dbReference>
<dbReference type="SMART" id="SM00434">
    <property type="entry name" value="TOP4c"/>
    <property type="match status" value="1"/>
</dbReference>
<dbReference type="EMBL" id="AP025591">
    <property type="protein sequence ID" value="BDG03500.1"/>
    <property type="molecule type" value="Genomic_DNA"/>
</dbReference>
<dbReference type="RefSeq" id="WP_318653866.1">
    <property type="nucleotide sequence ID" value="NZ_AP025591.1"/>
</dbReference>
<evidence type="ECO:0000256" key="9">
    <source>
        <dbReference type="PROSITE-ProRule" id="PRU01384"/>
    </source>
</evidence>
<gene>
    <name evidence="8 12" type="primary">gyrA</name>
    <name evidence="12" type="ORF">AMOR_24960</name>
</gene>
<feature type="short sequence motif" description="GyrA-box" evidence="8">
    <location>
        <begin position="543"/>
        <end position="549"/>
    </location>
</feature>
<evidence type="ECO:0000256" key="2">
    <source>
        <dbReference type="ARBA" id="ARBA00008263"/>
    </source>
</evidence>
<dbReference type="Proteomes" id="UP001162891">
    <property type="component" value="Chromosome"/>
</dbReference>
<dbReference type="EC" id="5.6.2.2" evidence="8"/>
<dbReference type="InterPro" id="IPR006691">
    <property type="entry name" value="GyrA/parC_rep"/>
</dbReference>
<feature type="compositionally biased region" description="Pro residues" evidence="10">
    <location>
        <begin position="1"/>
        <end position="20"/>
    </location>
</feature>
<comment type="catalytic activity">
    <reaction evidence="1 8 9">
        <text>ATP-dependent breakage, passage and rejoining of double-stranded DNA.</text>
        <dbReference type="EC" id="5.6.2.2"/>
    </reaction>
</comment>
<dbReference type="InterPro" id="IPR013757">
    <property type="entry name" value="Topo_IIA_A_a_sf"/>
</dbReference>
<evidence type="ECO:0000256" key="10">
    <source>
        <dbReference type="SAM" id="MobiDB-lite"/>
    </source>
</evidence>
<evidence type="ECO:0000256" key="1">
    <source>
        <dbReference type="ARBA" id="ARBA00000185"/>
    </source>
</evidence>
<dbReference type="Gene3D" id="2.120.10.90">
    <property type="entry name" value="DNA gyrase/topoisomerase IV, subunit A, C-terminal"/>
    <property type="match status" value="1"/>
</dbReference>
<dbReference type="Pfam" id="PF03989">
    <property type="entry name" value="DNA_gyraseA_C"/>
    <property type="match status" value="6"/>
</dbReference>
<evidence type="ECO:0000259" key="11">
    <source>
        <dbReference type="PROSITE" id="PS52040"/>
    </source>
</evidence>
<dbReference type="PROSITE" id="PS52040">
    <property type="entry name" value="TOPO_IIA"/>
    <property type="match status" value="1"/>
</dbReference>
<dbReference type="CDD" id="cd00187">
    <property type="entry name" value="TOP4c"/>
    <property type="match status" value="1"/>
</dbReference>
<keyword evidence="5 8" id="KW-0799">Topoisomerase</keyword>
<reference evidence="13" key="1">
    <citation type="journal article" date="2022" name="Int. J. Syst. Evol. Microbiol.">
        <title>Anaeromyxobacter oryzae sp. nov., Anaeromyxobacter diazotrophicus sp. nov. and Anaeromyxobacter paludicola sp. nov., isolated from paddy soils.</title>
        <authorList>
            <person name="Itoh H."/>
            <person name="Xu Z."/>
            <person name="Mise K."/>
            <person name="Masuda Y."/>
            <person name="Ushijima N."/>
            <person name="Hayakawa C."/>
            <person name="Shiratori Y."/>
            <person name="Senoo K."/>
        </authorList>
    </citation>
    <scope>NUCLEOTIDE SEQUENCE [LARGE SCALE GENOMIC DNA]</scope>
    <source>
        <strain evidence="13">Red232</strain>
    </source>
</reference>
<evidence type="ECO:0000313" key="12">
    <source>
        <dbReference type="EMBL" id="BDG03500.1"/>
    </source>
</evidence>
<comment type="subunit">
    <text evidence="8">Heterotetramer, composed of two GyrA and two GyrB chains. In the heterotetramer, GyrA contains the active site tyrosine that forms a transient covalent intermediate with DNA, while GyrB binds cofactors and catalyzes ATP hydrolysis.</text>
</comment>
<accession>A0ABM7WVG8</accession>
<feature type="domain" description="Topo IIA-type catalytic" evidence="11">
    <location>
        <begin position="51"/>
        <end position="516"/>
    </location>
</feature>